<evidence type="ECO:0000313" key="8">
    <source>
        <dbReference type="EMBL" id="KAG0531783.1"/>
    </source>
</evidence>
<dbReference type="InterPro" id="IPR016177">
    <property type="entry name" value="DNA-bd_dom_sf"/>
</dbReference>
<dbReference type="Proteomes" id="UP000807115">
    <property type="component" value="Chromosome 4"/>
</dbReference>
<dbReference type="PRINTS" id="PR00367">
    <property type="entry name" value="ETHRSPELEMNT"/>
</dbReference>
<comment type="subcellular location">
    <subcellularLocation>
        <location evidence="1">Nucleus</location>
    </subcellularLocation>
</comment>
<dbReference type="EMBL" id="CM027683">
    <property type="protein sequence ID" value="KAG0531783.1"/>
    <property type="molecule type" value="Genomic_DNA"/>
</dbReference>
<feature type="compositionally biased region" description="Low complexity" evidence="6">
    <location>
        <begin position="300"/>
        <end position="321"/>
    </location>
</feature>
<evidence type="ECO:0000256" key="6">
    <source>
        <dbReference type="SAM" id="MobiDB-lite"/>
    </source>
</evidence>
<protein>
    <recommendedName>
        <fullName evidence="7">AP2/ERF domain-containing protein</fullName>
    </recommendedName>
</protein>
<dbReference type="GO" id="GO:0003677">
    <property type="term" value="F:DNA binding"/>
    <property type="evidence" value="ECO:0007669"/>
    <property type="project" value="UniProtKB-KW"/>
</dbReference>
<dbReference type="InterPro" id="IPR001471">
    <property type="entry name" value="AP2/ERF_dom"/>
</dbReference>
<sequence length="402" mass="42843">MRDAPAPHRCLPCPVASQLAAFCVPWHCGYQHDTPGRTQAKGRQASHRKNPARPTTPHHTTPLGVWRWRERRAHHHAAVGDADANAMRCRCGLRVRGRGLRRRARQAGRQRAADPPRDVDVPPRGPCRPNRRRLQPRAGAGGKERKGKERPLGGRAKPNAESPRRRTRHNKPHEKAGRQAGQRGRKRKRRGRRRARGGGEGGGMRRARPPPVPVPTAPGDAGGPEVKYRGVRRRPSGRYAAEIRDPARKTPIWLGTFDSAEAAARAYDAAARTIRGAAARTNFPSASTSAAVAPPPPPASVTAPAAAGAATSSHSSTVESWSGGGAPAGILRAAAAAAPATEEDCRSYCGSSSSVLCEDGASGPGCADEAAAPPPNPLPFDLNVPDPAADEMDWRCDTLLHL</sequence>
<feature type="region of interest" description="Disordered" evidence="6">
    <location>
        <begin position="99"/>
        <end position="234"/>
    </location>
</feature>
<dbReference type="PANTHER" id="PTHR31677:SF115">
    <property type="entry name" value="AP2_ERF DOMAIN-CONTAINING PROTEIN"/>
    <property type="match status" value="1"/>
</dbReference>
<name>A0A921R1X7_SORBI</name>
<feature type="region of interest" description="Disordered" evidence="6">
    <location>
        <begin position="35"/>
        <end position="64"/>
    </location>
</feature>
<keyword evidence="5" id="KW-0539">Nucleus</keyword>
<accession>A0A921R1X7</accession>
<evidence type="ECO:0000256" key="3">
    <source>
        <dbReference type="ARBA" id="ARBA00023125"/>
    </source>
</evidence>
<feature type="region of interest" description="Disordered" evidence="6">
    <location>
        <begin position="287"/>
        <end position="323"/>
    </location>
</feature>
<comment type="caution">
    <text evidence="8">The sequence shown here is derived from an EMBL/GenBank/DDBJ whole genome shotgun (WGS) entry which is preliminary data.</text>
</comment>
<evidence type="ECO:0000256" key="4">
    <source>
        <dbReference type="ARBA" id="ARBA00023163"/>
    </source>
</evidence>
<feature type="compositionally biased region" description="Basic and acidic residues" evidence="6">
    <location>
        <begin position="111"/>
        <end position="121"/>
    </location>
</feature>
<feature type="region of interest" description="Disordered" evidence="6">
    <location>
        <begin position="360"/>
        <end position="387"/>
    </location>
</feature>
<evidence type="ECO:0000256" key="5">
    <source>
        <dbReference type="ARBA" id="ARBA00023242"/>
    </source>
</evidence>
<dbReference type="Pfam" id="PF00847">
    <property type="entry name" value="AP2"/>
    <property type="match status" value="1"/>
</dbReference>
<proteinExistence type="predicted"/>
<dbReference type="CDD" id="cd00018">
    <property type="entry name" value="AP2"/>
    <property type="match status" value="1"/>
</dbReference>
<feature type="domain" description="AP2/ERF" evidence="7">
    <location>
        <begin position="227"/>
        <end position="284"/>
    </location>
</feature>
<gene>
    <name evidence="8" type="ORF">BDA96_04G052100</name>
</gene>
<dbReference type="SMART" id="SM00380">
    <property type="entry name" value="AP2"/>
    <property type="match status" value="1"/>
</dbReference>
<evidence type="ECO:0000256" key="1">
    <source>
        <dbReference type="ARBA" id="ARBA00004123"/>
    </source>
</evidence>
<keyword evidence="3" id="KW-0238">DNA-binding</keyword>
<dbReference type="SUPFAM" id="SSF54171">
    <property type="entry name" value="DNA-binding domain"/>
    <property type="match status" value="1"/>
</dbReference>
<feature type="compositionally biased region" description="Basic residues" evidence="6">
    <location>
        <begin position="183"/>
        <end position="196"/>
    </location>
</feature>
<dbReference type="PROSITE" id="PS51032">
    <property type="entry name" value="AP2_ERF"/>
    <property type="match status" value="1"/>
</dbReference>
<keyword evidence="4" id="KW-0804">Transcription</keyword>
<dbReference type="AlphaFoldDB" id="A0A921R1X7"/>
<dbReference type="GO" id="GO:0005634">
    <property type="term" value="C:nucleus"/>
    <property type="evidence" value="ECO:0007669"/>
    <property type="project" value="UniProtKB-SubCell"/>
</dbReference>
<reference evidence="8" key="2">
    <citation type="submission" date="2020-10" db="EMBL/GenBank/DDBJ databases">
        <authorList>
            <person name="Cooper E.A."/>
            <person name="Brenton Z.W."/>
            <person name="Flinn B.S."/>
            <person name="Jenkins J."/>
            <person name="Shu S."/>
            <person name="Flowers D."/>
            <person name="Luo F."/>
            <person name="Wang Y."/>
            <person name="Xia P."/>
            <person name="Barry K."/>
            <person name="Daum C."/>
            <person name="Lipzen A."/>
            <person name="Yoshinaga Y."/>
            <person name="Schmutz J."/>
            <person name="Saski C."/>
            <person name="Vermerris W."/>
            <person name="Kresovich S."/>
        </authorList>
    </citation>
    <scope>NUCLEOTIDE SEQUENCE</scope>
</reference>
<evidence type="ECO:0000259" key="7">
    <source>
        <dbReference type="PROSITE" id="PS51032"/>
    </source>
</evidence>
<organism evidence="8 9">
    <name type="scientific">Sorghum bicolor</name>
    <name type="common">Sorghum</name>
    <name type="synonym">Sorghum vulgare</name>
    <dbReference type="NCBI Taxonomy" id="4558"/>
    <lineage>
        <taxon>Eukaryota</taxon>
        <taxon>Viridiplantae</taxon>
        <taxon>Streptophyta</taxon>
        <taxon>Embryophyta</taxon>
        <taxon>Tracheophyta</taxon>
        <taxon>Spermatophyta</taxon>
        <taxon>Magnoliopsida</taxon>
        <taxon>Liliopsida</taxon>
        <taxon>Poales</taxon>
        <taxon>Poaceae</taxon>
        <taxon>PACMAD clade</taxon>
        <taxon>Panicoideae</taxon>
        <taxon>Andropogonodae</taxon>
        <taxon>Andropogoneae</taxon>
        <taxon>Sorghinae</taxon>
        <taxon>Sorghum</taxon>
    </lineage>
</organism>
<feature type="compositionally biased region" description="Basic and acidic residues" evidence="6">
    <location>
        <begin position="142"/>
        <end position="152"/>
    </location>
</feature>
<dbReference type="InterPro" id="IPR036955">
    <property type="entry name" value="AP2/ERF_dom_sf"/>
</dbReference>
<evidence type="ECO:0000256" key="2">
    <source>
        <dbReference type="ARBA" id="ARBA00023015"/>
    </source>
</evidence>
<keyword evidence="2" id="KW-0805">Transcription regulation</keyword>
<feature type="compositionally biased region" description="Basic residues" evidence="6">
    <location>
        <begin position="99"/>
        <end position="108"/>
    </location>
</feature>
<dbReference type="Gene3D" id="3.30.730.10">
    <property type="entry name" value="AP2/ERF domain"/>
    <property type="match status" value="1"/>
</dbReference>
<evidence type="ECO:0000313" key="9">
    <source>
        <dbReference type="Proteomes" id="UP000807115"/>
    </source>
</evidence>
<dbReference type="GO" id="GO:0003700">
    <property type="term" value="F:DNA-binding transcription factor activity"/>
    <property type="evidence" value="ECO:0007669"/>
    <property type="project" value="InterPro"/>
</dbReference>
<dbReference type="PANTHER" id="PTHR31677">
    <property type="entry name" value="AP2 DOMAIN CLASS TRANSCRIPTION FACTOR"/>
    <property type="match status" value="1"/>
</dbReference>
<reference evidence="8" key="1">
    <citation type="journal article" date="2019" name="BMC Genomics">
        <title>A new reference genome for Sorghum bicolor reveals high levels of sequence similarity between sweet and grain genotypes: implications for the genetics of sugar metabolism.</title>
        <authorList>
            <person name="Cooper E.A."/>
            <person name="Brenton Z.W."/>
            <person name="Flinn B.S."/>
            <person name="Jenkins J."/>
            <person name="Shu S."/>
            <person name="Flowers D."/>
            <person name="Luo F."/>
            <person name="Wang Y."/>
            <person name="Xia P."/>
            <person name="Barry K."/>
            <person name="Daum C."/>
            <person name="Lipzen A."/>
            <person name="Yoshinaga Y."/>
            <person name="Schmutz J."/>
            <person name="Saski C."/>
            <person name="Vermerris W."/>
            <person name="Kresovich S."/>
        </authorList>
    </citation>
    <scope>NUCLEOTIDE SEQUENCE</scope>
</reference>